<evidence type="ECO:0000256" key="1">
    <source>
        <dbReference type="ARBA" id="ARBA00009175"/>
    </source>
</evidence>
<dbReference type="Pfam" id="PF13531">
    <property type="entry name" value="SBP_bac_11"/>
    <property type="match status" value="1"/>
</dbReference>
<proteinExistence type="inferred from homology"/>
<keyword evidence="5" id="KW-1185">Reference proteome</keyword>
<evidence type="ECO:0000313" key="4">
    <source>
        <dbReference type="EMBL" id="CAP42211.1"/>
    </source>
</evidence>
<dbReference type="InterPro" id="IPR050682">
    <property type="entry name" value="ModA/WtpA"/>
</dbReference>
<accession>A9IJF7</accession>
<reference evidence="4 5" key="1">
    <citation type="journal article" date="2008" name="BMC Genomics">
        <title>The missing link: Bordetella petrii is endowed with both the metabolic versatility of environmental bacteria and virulence traits of pathogenic Bordetellae.</title>
        <authorList>
            <person name="Gross R."/>
            <person name="Guzman C.A."/>
            <person name="Sebaihia M."/>
            <person name="Martins Dos Santos V.A."/>
            <person name="Pieper D.H."/>
            <person name="Koebnik R."/>
            <person name="Lechner M."/>
            <person name="Bartels D."/>
            <person name="Buhrmester J."/>
            <person name="Choudhuri J.V."/>
            <person name="Ebensen T."/>
            <person name="Gaigalat L."/>
            <person name="Herrmann S."/>
            <person name="Khachane A.N."/>
            <person name="Larisch C."/>
            <person name="Link S."/>
            <person name="Linke B."/>
            <person name="Meyer F."/>
            <person name="Mormann S."/>
            <person name="Nakunst D."/>
            <person name="Rueckert C."/>
            <person name="Schneiker-Bekel S."/>
            <person name="Schulze K."/>
            <person name="Vorhoelter F.J."/>
            <person name="Yevsa T."/>
            <person name="Engle J.T."/>
            <person name="Goldman W.E."/>
            <person name="Puehler A."/>
            <person name="Goebel U.B."/>
            <person name="Goesmann A."/>
            <person name="Bloecker H."/>
            <person name="Kaiser O."/>
            <person name="Martinez-Arias R."/>
        </authorList>
    </citation>
    <scope>NUCLEOTIDE SEQUENCE [LARGE SCALE GENOMIC DNA]</scope>
    <source>
        <strain evidence="5">ATCC BAA-461 / DSM 12804 / CCUG 43448 / CIP 107267 / Se-1111R</strain>
    </source>
</reference>
<name>A9IJF7_BORPD</name>
<keyword evidence="2" id="KW-0479">Metal-binding</keyword>
<dbReference type="SUPFAM" id="SSF53850">
    <property type="entry name" value="Periplasmic binding protein-like II"/>
    <property type="match status" value="1"/>
</dbReference>
<evidence type="ECO:0000256" key="2">
    <source>
        <dbReference type="ARBA" id="ARBA00022723"/>
    </source>
</evidence>
<dbReference type="GO" id="GO:0015689">
    <property type="term" value="P:molybdate ion transport"/>
    <property type="evidence" value="ECO:0007669"/>
    <property type="project" value="InterPro"/>
</dbReference>
<dbReference type="Gene3D" id="3.40.190.10">
    <property type="entry name" value="Periplasmic binding protein-like II"/>
    <property type="match status" value="2"/>
</dbReference>
<dbReference type="STRING" id="94624.Bpet1872"/>
<dbReference type="KEGG" id="bpt:Bpet1872"/>
<dbReference type="PANTHER" id="PTHR30632">
    <property type="entry name" value="MOLYBDATE-BINDING PERIPLASMIC PROTEIN"/>
    <property type="match status" value="1"/>
</dbReference>
<dbReference type="EMBL" id="AM902716">
    <property type="protein sequence ID" value="CAP42211.1"/>
    <property type="molecule type" value="Genomic_DNA"/>
</dbReference>
<keyword evidence="3" id="KW-0732">Signal</keyword>
<dbReference type="GO" id="GO:0030973">
    <property type="term" value="F:molybdate ion binding"/>
    <property type="evidence" value="ECO:0007669"/>
    <property type="project" value="TreeGrafter"/>
</dbReference>
<dbReference type="NCBIfam" id="TIGR01256">
    <property type="entry name" value="modA"/>
    <property type="match status" value="1"/>
</dbReference>
<dbReference type="PANTHER" id="PTHR30632:SF14">
    <property type="entry name" value="TUNGSTATE_MOLYBDATE_CHROMATE-BINDING PROTEIN MODA"/>
    <property type="match status" value="1"/>
</dbReference>
<evidence type="ECO:0000256" key="3">
    <source>
        <dbReference type="ARBA" id="ARBA00022729"/>
    </source>
</evidence>
<dbReference type="GO" id="GO:0046872">
    <property type="term" value="F:metal ion binding"/>
    <property type="evidence" value="ECO:0007669"/>
    <property type="project" value="UniProtKB-KW"/>
</dbReference>
<dbReference type="AlphaFoldDB" id="A9IJF7"/>
<dbReference type="eggNOG" id="COG0725">
    <property type="taxonomic scope" value="Bacteria"/>
</dbReference>
<protein>
    <submittedName>
        <fullName evidence="4">Molybdate-binding ABC-transporter periplasmic binding-protein</fullName>
    </submittedName>
</protein>
<evidence type="ECO:0000313" key="5">
    <source>
        <dbReference type="Proteomes" id="UP000001225"/>
    </source>
</evidence>
<sequence length="330" mass="36606">MGVLAKRRPRDDRPASPAFNSMLQHSIRLSTANNPCISGFSSAWRGPAPRAGWARPREYDQITRLFDRKRAAPQRQRLPMNARISLPVALLLACMTVATARAGQVQVAVATDVAAPIRAIAEDFQRKTGNVVVLSTAPTSQLYAQISRGASYDVFVAGNDVLPARLEATHKAVPGTRYTYAMRVLALWSPREGYVDPQGEVLKDNQFKRLSVASPDLLPYGRPAMQVLDRLGLSGSVSDKLVERHNTMDTRRFLADANSDLGFVTLSHIYKDSRIQRGSAWIVPTTLYDPIRQDAVLLENGKENLAARSFLFYLKGPKVGQIMRSYGFHR</sequence>
<organism evidence="4 5">
    <name type="scientific">Bordetella petrii (strain ATCC BAA-461 / DSM 12804 / CCUG 43448 / CIP 107267 / Se-1111R)</name>
    <dbReference type="NCBI Taxonomy" id="340100"/>
    <lineage>
        <taxon>Bacteria</taxon>
        <taxon>Pseudomonadati</taxon>
        <taxon>Pseudomonadota</taxon>
        <taxon>Betaproteobacteria</taxon>
        <taxon>Burkholderiales</taxon>
        <taxon>Alcaligenaceae</taxon>
        <taxon>Bordetella</taxon>
    </lineage>
</organism>
<comment type="similarity">
    <text evidence="1">Belongs to the bacterial solute-binding protein ModA family.</text>
</comment>
<dbReference type="InterPro" id="IPR005950">
    <property type="entry name" value="ModA"/>
</dbReference>
<gene>
    <name evidence="4" type="ordered locus">Bpet1872</name>
</gene>
<dbReference type="Proteomes" id="UP000001225">
    <property type="component" value="Chromosome"/>
</dbReference>